<keyword evidence="3" id="KW-1185">Reference proteome</keyword>
<feature type="transmembrane region" description="Helical" evidence="1">
    <location>
        <begin position="87"/>
        <end position="108"/>
    </location>
</feature>
<dbReference type="AlphaFoldDB" id="A0A0A0JDT3"/>
<dbReference type="EMBL" id="AVPJ01000002">
    <property type="protein sequence ID" value="KGN34212.1"/>
    <property type="molecule type" value="Genomic_DNA"/>
</dbReference>
<feature type="transmembrane region" description="Helical" evidence="1">
    <location>
        <begin position="56"/>
        <end position="75"/>
    </location>
</feature>
<dbReference type="Proteomes" id="UP000030002">
    <property type="component" value="Unassembled WGS sequence"/>
</dbReference>
<reference evidence="2 3" key="1">
    <citation type="submission" date="2013-08" db="EMBL/GenBank/DDBJ databases">
        <title>The genome sequence of Knoellia sinensis.</title>
        <authorList>
            <person name="Zhu W."/>
            <person name="Wang G."/>
        </authorList>
    </citation>
    <scope>NUCLEOTIDE SEQUENCE [LARGE SCALE GENOMIC DNA]</scope>
    <source>
        <strain evidence="2 3">KCTC 19936</strain>
    </source>
</reference>
<organism evidence="2 3">
    <name type="scientific">Knoellia sinensis KCTC 19936</name>
    <dbReference type="NCBI Taxonomy" id="1385520"/>
    <lineage>
        <taxon>Bacteria</taxon>
        <taxon>Bacillati</taxon>
        <taxon>Actinomycetota</taxon>
        <taxon>Actinomycetes</taxon>
        <taxon>Micrococcales</taxon>
        <taxon>Intrasporangiaceae</taxon>
        <taxon>Knoellia</taxon>
    </lineage>
</organism>
<dbReference type="OrthoDB" id="3396149at2"/>
<keyword evidence="1" id="KW-0472">Membrane</keyword>
<protein>
    <submittedName>
        <fullName evidence="2">Uncharacterized protein</fullName>
    </submittedName>
</protein>
<dbReference type="RefSeq" id="WP_035912323.1">
    <property type="nucleotide sequence ID" value="NZ_AVPJ01000002.1"/>
</dbReference>
<gene>
    <name evidence="2" type="ORF">N802_12600</name>
</gene>
<evidence type="ECO:0000313" key="2">
    <source>
        <dbReference type="EMBL" id="KGN34212.1"/>
    </source>
</evidence>
<sequence length="149" mass="15770">MTGRKWPAYVMAVLSLGYALGKATYAVQGKLGFPTGPEVPAEEYLSYQRDLMNVSVAQWLGCATGLLGAAIAWATVTPAGRRVPRPLMLLALVGMLVGVGAGAGVLVIDGFVGLGVGWQWFHGIAGVVVLAVMGLMTRSWFTRHNEAHE</sequence>
<comment type="caution">
    <text evidence="2">The sequence shown here is derived from an EMBL/GenBank/DDBJ whole genome shotgun (WGS) entry which is preliminary data.</text>
</comment>
<keyword evidence="1" id="KW-0812">Transmembrane</keyword>
<keyword evidence="1" id="KW-1133">Transmembrane helix</keyword>
<name>A0A0A0JDT3_9MICO</name>
<proteinExistence type="predicted"/>
<evidence type="ECO:0000313" key="3">
    <source>
        <dbReference type="Proteomes" id="UP000030002"/>
    </source>
</evidence>
<feature type="transmembrane region" description="Helical" evidence="1">
    <location>
        <begin position="120"/>
        <end position="141"/>
    </location>
</feature>
<dbReference type="STRING" id="1385520.N802_12600"/>
<accession>A0A0A0JDT3</accession>
<dbReference type="eggNOG" id="ENOG5032FTG">
    <property type="taxonomic scope" value="Bacteria"/>
</dbReference>
<evidence type="ECO:0000256" key="1">
    <source>
        <dbReference type="SAM" id="Phobius"/>
    </source>
</evidence>